<feature type="domain" description="Mga helix-turn-helix" evidence="3">
    <location>
        <begin position="87"/>
        <end position="161"/>
    </location>
</feature>
<keyword evidence="2" id="KW-0804">Transcription</keyword>
<evidence type="ECO:0000259" key="3">
    <source>
        <dbReference type="Pfam" id="PF05043"/>
    </source>
</evidence>
<dbReference type="InterPro" id="IPR007737">
    <property type="entry name" value="Mga_HTH"/>
</dbReference>
<reference evidence="4 5" key="1">
    <citation type="submission" date="2023-02" db="EMBL/GenBank/DDBJ databases">
        <title>Genome sequence of Lacticaseibacillus sp. KACC 23028.</title>
        <authorList>
            <person name="Kim S."/>
            <person name="Heo J."/>
            <person name="Kwon S.-W."/>
        </authorList>
    </citation>
    <scope>NUCLEOTIDE SEQUENCE [LARGE SCALE GENOMIC DNA]</scope>
    <source>
        <strain evidence="4 5">KACC 23028</strain>
    </source>
</reference>
<sequence length="505" mass="57505">MLQQNQRIDLQIYYYLTKRKYAVNKLADLLAISPRKLRQRTTAINANLAATQRLDEAIQITEVGIIRLNPALKDQGLLTFYQFKLDLLNQDYEFRILTMLIGRVKTTPAQLSQVLFVSKSYLYRLIKTINANLAPLNINISITNNTVALCGDEIMVRILAFMMNTDAFQSLDWPYTAYSQQQVMAALPSEMDTPIEHMSVTKRTFMSHLFAILTTRLAGGHHVRLRHDERLRELFDLLISNYDVTDNFDPAHFEEMPADEVYAERLYFNFLSRIYLSDFFSEGNKTKVGGLLRSSNTYFANLAQILTNTLKSTLHLQLAPNIENILVYFITIGLAYYHLLNGQTGKLNEYIFNIKGARTTTPSPQTKQIADVLRGFIRENHLTQLASADAEFIATNFITTVLAITVSPKVHVYLQSVRDYTAYTLLATMISRVFNEANVEITTDVTQADLVITDTFESGQPESDVYFFDDIQKNWSGILQAINERILKKLFAVPTESALISFATA</sequence>
<dbReference type="InterPro" id="IPR050661">
    <property type="entry name" value="BglG_antiterminators"/>
</dbReference>
<name>A0ABY7WVH4_9LACO</name>
<evidence type="ECO:0000256" key="2">
    <source>
        <dbReference type="ARBA" id="ARBA00023163"/>
    </source>
</evidence>
<evidence type="ECO:0000256" key="1">
    <source>
        <dbReference type="ARBA" id="ARBA00023015"/>
    </source>
</evidence>
<evidence type="ECO:0000313" key="4">
    <source>
        <dbReference type="EMBL" id="WDF82972.1"/>
    </source>
</evidence>
<keyword evidence="5" id="KW-1185">Reference proteome</keyword>
<dbReference type="Pfam" id="PF05043">
    <property type="entry name" value="Mga"/>
    <property type="match status" value="1"/>
</dbReference>
<dbReference type="EMBL" id="CP117884">
    <property type="protein sequence ID" value="WDF82972.1"/>
    <property type="molecule type" value="Genomic_DNA"/>
</dbReference>
<gene>
    <name evidence="4" type="ORF">PQ472_01645</name>
</gene>
<keyword evidence="1" id="KW-0805">Transcription regulation</keyword>
<protein>
    <submittedName>
        <fullName evidence="4">Helix-turn-helix domain-containing protein</fullName>
    </submittedName>
</protein>
<accession>A0ABY7WVH4</accession>
<dbReference type="PANTHER" id="PTHR30185">
    <property type="entry name" value="CRYPTIC BETA-GLUCOSIDE BGL OPERON ANTITERMINATOR"/>
    <property type="match status" value="1"/>
</dbReference>
<proteinExistence type="predicted"/>
<organism evidence="4 5">
    <name type="scientific">Lacticaseibacillus pabuli</name>
    <dbReference type="NCBI Taxonomy" id="3025672"/>
    <lineage>
        <taxon>Bacteria</taxon>
        <taxon>Bacillati</taxon>
        <taxon>Bacillota</taxon>
        <taxon>Bacilli</taxon>
        <taxon>Lactobacillales</taxon>
        <taxon>Lactobacillaceae</taxon>
        <taxon>Lacticaseibacillus</taxon>
    </lineage>
</organism>
<evidence type="ECO:0000313" key="5">
    <source>
        <dbReference type="Proteomes" id="UP001220377"/>
    </source>
</evidence>
<dbReference type="PANTHER" id="PTHR30185:SF18">
    <property type="entry name" value="TRANSCRIPTIONAL REGULATOR MTLR"/>
    <property type="match status" value="1"/>
</dbReference>
<dbReference type="Proteomes" id="UP001220377">
    <property type="component" value="Chromosome"/>
</dbReference>
<dbReference type="RefSeq" id="WP_274260788.1">
    <property type="nucleotide sequence ID" value="NZ_CP117884.1"/>
</dbReference>